<dbReference type="Pfam" id="PF00005">
    <property type="entry name" value="ABC_tran"/>
    <property type="match status" value="1"/>
</dbReference>
<dbReference type="InterPro" id="IPR050093">
    <property type="entry name" value="ABC_SmlMolc_Importer"/>
</dbReference>
<dbReference type="InterPro" id="IPR003593">
    <property type="entry name" value="AAA+_ATPase"/>
</dbReference>
<dbReference type="AlphaFoldDB" id="A0A9D2NT33"/>
<dbReference type="Proteomes" id="UP000823894">
    <property type="component" value="Unassembled WGS sequence"/>
</dbReference>
<dbReference type="GO" id="GO:0005524">
    <property type="term" value="F:ATP binding"/>
    <property type="evidence" value="ECO:0007669"/>
    <property type="project" value="UniProtKB-KW"/>
</dbReference>
<evidence type="ECO:0000259" key="4">
    <source>
        <dbReference type="PROSITE" id="PS50893"/>
    </source>
</evidence>
<dbReference type="EMBL" id="DWWK01000033">
    <property type="protein sequence ID" value="HJC37952.1"/>
    <property type="molecule type" value="Genomic_DNA"/>
</dbReference>
<keyword evidence="3 5" id="KW-0067">ATP-binding</keyword>
<dbReference type="InterPro" id="IPR003439">
    <property type="entry name" value="ABC_transporter-like_ATP-bd"/>
</dbReference>
<feature type="domain" description="ABC transporter" evidence="4">
    <location>
        <begin position="2"/>
        <end position="232"/>
    </location>
</feature>
<dbReference type="SUPFAM" id="SSF52540">
    <property type="entry name" value="P-loop containing nucleoside triphosphate hydrolases"/>
    <property type="match status" value="1"/>
</dbReference>
<sequence length="367" mass="41695">MSISVEIHKKLDTFDLDVSFYSTSRRIGILGASGCGKSMTLKSIAGIETPDDGKITVEGRTLFDKKEKMNLKPQKRNVGYLFQNYALFPTMTVEKNIAAGLKGSRQENEARVRQMVEKFQLGGLEKRLPGQLSGGQQQRVALARIMAYEPDVILLDEPFSALDMYLKDQLQRELIEMLEDYEGTVILVSHNRDEVYRFSEELLIIDQGRITVSGKTEQIFRDPQTKEAARLTGCKNFSRAVRIDAHTLRAADWGITLHIIREIPEDTAYIGYRAHDFIPVWGERGRNMIRFSLESSAALPFEKNYYIKPENGEELENAEPVRAAGDGDSPAEEVICWFVQREKLSLLDEKGLPDYLAFDEDAILFLR</sequence>
<evidence type="ECO:0000313" key="6">
    <source>
        <dbReference type="Proteomes" id="UP000823894"/>
    </source>
</evidence>
<dbReference type="PROSITE" id="PS50893">
    <property type="entry name" value="ABC_TRANSPORTER_2"/>
    <property type="match status" value="1"/>
</dbReference>
<evidence type="ECO:0000256" key="2">
    <source>
        <dbReference type="ARBA" id="ARBA00022741"/>
    </source>
</evidence>
<comment type="caution">
    <text evidence="5">The sequence shown here is derived from an EMBL/GenBank/DDBJ whole genome shotgun (WGS) entry which is preliminary data.</text>
</comment>
<proteinExistence type="predicted"/>
<gene>
    <name evidence="5" type="ORF">H9757_02650</name>
</gene>
<protein>
    <submittedName>
        <fullName evidence="5">ATP-binding cassette domain-containing protein</fullName>
    </submittedName>
</protein>
<dbReference type="InterPro" id="IPR017871">
    <property type="entry name" value="ABC_transporter-like_CS"/>
</dbReference>
<keyword evidence="2" id="KW-0547">Nucleotide-binding</keyword>
<name>A0A9D2NT33_9FIRM</name>
<dbReference type="Gene3D" id="3.40.50.300">
    <property type="entry name" value="P-loop containing nucleotide triphosphate hydrolases"/>
    <property type="match status" value="1"/>
</dbReference>
<organism evidence="5 6">
    <name type="scientific">Candidatus Mediterraneibacter faecigallinarum</name>
    <dbReference type="NCBI Taxonomy" id="2838669"/>
    <lineage>
        <taxon>Bacteria</taxon>
        <taxon>Bacillati</taxon>
        <taxon>Bacillota</taxon>
        <taxon>Clostridia</taxon>
        <taxon>Lachnospirales</taxon>
        <taxon>Lachnospiraceae</taxon>
        <taxon>Mediterraneibacter</taxon>
    </lineage>
</organism>
<dbReference type="PROSITE" id="PS00211">
    <property type="entry name" value="ABC_TRANSPORTER_1"/>
    <property type="match status" value="1"/>
</dbReference>
<reference evidence="5" key="1">
    <citation type="journal article" date="2021" name="PeerJ">
        <title>Extensive microbial diversity within the chicken gut microbiome revealed by metagenomics and culture.</title>
        <authorList>
            <person name="Gilroy R."/>
            <person name="Ravi A."/>
            <person name="Getino M."/>
            <person name="Pursley I."/>
            <person name="Horton D.L."/>
            <person name="Alikhan N.F."/>
            <person name="Baker D."/>
            <person name="Gharbi K."/>
            <person name="Hall N."/>
            <person name="Watson M."/>
            <person name="Adriaenssens E.M."/>
            <person name="Foster-Nyarko E."/>
            <person name="Jarju S."/>
            <person name="Secka A."/>
            <person name="Antonio M."/>
            <person name="Oren A."/>
            <person name="Chaudhuri R.R."/>
            <person name="La Ragione R."/>
            <person name="Hildebrand F."/>
            <person name="Pallen M.J."/>
        </authorList>
    </citation>
    <scope>NUCLEOTIDE SEQUENCE</scope>
    <source>
        <strain evidence="5">ChiGjej1B1-1692</strain>
    </source>
</reference>
<accession>A0A9D2NT33</accession>
<dbReference type="PANTHER" id="PTHR42781:SF4">
    <property type="entry name" value="SPERMIDINE_PUTRESCINE IMPORT ATP-BINDING PROTEIN POTA"/>
    <property type="match status" value="1"/>
</dbReference>
<dbReference type="PANTHER" id="PTHR42781">
    <property type="entry name" value="SPERMIDINE/PUTRESCINE IMPORT ATP-BINDING PROTEIN POTA"/>
    <property type="match status" value="1"/>
</dbReference>
<evidence type="ECO:0000256" key="3">
    <source>
        <dbReference type="ARBA" id="ARBA00022840"/>
    </source>
</evidence>
<evidence type="ECO:0000313" key="5">
    <source>
        <dbReference type="EMBL" id="HJC37952.1"/>
    </source>
</evidence>
<dbReference type="SMART" id="SM00382">
    <property type="entry name" value="AAA"/>
    <property type="match status" value="1"/>
</dbReference>
<dbReference type="InterPro" id="IPR027417">
    <property type="entry name" value="P-loop_NTPase"/>
</dbReference>
<evidence type="ECO:0000256" key="1">
    <source>
        <dbReference type="ARBA" id="ARBA00022448"/>
    </source>
</evidence>
<keyword evidence="1" id="KW-0813">Transport</keyword>
<dbReference type="GO" id="GO:0016887">
    <property type="term" value="F:ATP hydrolysis activity"/>
    <property type="evidence" value="ECO:0007669"/>
    <property type="project" value="InterPro"/>
</dbReference>
<reference evidence="5" key="2">
    <citation type="submission" date="2021-04" db="EMBL/GenBank/DDBJ databases">
        <authorList>
            <person name="Gilroy R."/>
        </authorList>
    </citation>
    <scope>NUCLEOTIDE SEQUENCE</scope>
    <source>
        <strain evidence="5">ChiGjej1B1-1692</strain>
    </source>
</reference>